<evidence type="ECO:0000256" key="3">
    <source>
        <dbReference type="ARBA" id="ARBA00022730"/>
    </source>
</evidence>
<keyword evidence="7" id="KW-0809">Transit peptide</keyword>
<dbReference type="GO" id="GO:0005739">
    <property type="term" value="C:mitochondrion"/>
    <property type="evidence" value="ECO:0007669"/>
    <property type="project" value="UniProtKB-SubCell"/>
</dbReference>
<dbReference type="InterPro" id="IPR002885">
    <property type="entry name" value="PPR_rpt"/>
</dbReference>
<evidence type="ECO:0000313" key="15">
    <source>
        <dbReference type="Proteomes" id="UP000549394"/>
    </source>
</evidence>
<evidence type="ECO:0000259" key="13">
    <source>
        <dbReference type="Pfam" id="PF17177"/>
    </source>
</evidence>
<dbReference type="InterPro" id="IPR055063">
    <property type="entry name" value="Rib_mS39_PPR"/>
</dbReference>
<keyword evidence="8" id="KW-0689">Ribosomal protein</keyword>
<keyword evidence="5" id="KW-0810">Translation regulation</keyword>
<evidence type="ECO:0000256" key="6">
    <source>
        <dbReference type="ARBA" id="ARBA00022884"/>
    </source>
</evidence>
<gene>
    <name evidence="14" type="ORF">DGYR_LOCUS10230</name>
</gene>
<dbReference type="Pfam" id="PF22330">
    <property type="entry name" value="Rib_mS39_PPR"/>
    <property type="match status" value="1"/>
</dbReference>
<keyword evidence="9" id="KW-0496">Mitochondrion</keyword>
<keyword evidence="4" id="KW-0677">Repeat</keyword>
<dbReference type="GO" id="GO:0006417">
    <property type="term" value="P:regulation of translation"/>
    <property type="evidence" value="ECO:0007669"/>
    <property type="project" value="UniProtKB-KW"/>
</dbReference>
<evidence type="ECO:0000256" key="8">
    <source>
        <dbReference type="ARBA" id="ARBA00022980"/>
    </source>
</evidence>
<dbReference type="InterPro" id="IPR011990">
    <property type="entry name" value="TPR-like_helical_dom_sf"/>
</dbReference>
<dbReference type="InterPro" id="IPR037387">
    <property type="entry name" value="PTCD3"/>
</dbReference>
<evidence type="ECO:0000313" key="14">
    <source>
        <dbReference type="EMBL" id="CAD5122417.1"/>
    </source>
</evidence>
<dbReference type="Pfam" id="PF17177">
    <property type="entry name" value="PPR_long"/>
    <property type="match status" value="1"/>
</dbReference>
<reference evidence="14 15" key="1">
    <citation type="submission" date="2020-08" db="EMBL/GenBank/DDBJ databases">
        <authorList>
            <person name="Hejnol A."/>
        </authorList>
    </citation>
    <scope>NUCLEOTIDE SEQUENCE [LARGE SCALE GENOMIC DNA]</scope>
</reference>
<evidence type="ECO:0000256" key="5">
    <source>
        <dbReference type="ARBA" id="ARBA00022845"/>
    </source>
</evidence>
<evidence type="ECO:0000256" key="2">
    <source>
        <dbReference type="ARBA" id="ARBA00008551"/>
    </source>
</evidence>
<dbReference type="GO" id="GO:1990904">
    <property type="term" value="C:ribonucleoprotein complex"/>
    <property type="evidence" value="ECO:0007669"/>
    <property type="project" value="UniProtKB-KW"/>
</dbReference>
<comment type="caution">
    <text evidence="14">The sequence shown here is derived from an EMBL/GenBank/DDBJ whole genome shotgun (WGS) entry which is preliminary data.</text>
</comment>
<evidence type="ECO:0000256" key="7">
    <source>
        <dbReference type="ARBA" id="ARBA00022946"/>
    </source>
</evidence>
<sequence length="412" mass="47780">MSFRVYFDVLKLGNVGKNTKFFYRKKSSTPHHVILPRVKPKPEPKSARLSTDLQPLQQISIPKKKKRDELSLLKALASTVKKDYHGPEYKYIDDPYLIPHGSQDKKAFSLATASGKKAARYVLEINSKNFIYNPTEPKLEIFDYQLPTVFEPNTIEGLQERVDKRMISEAFETYQSLKNENQEIPEDLVKKLLALLCFYNSSDRPEQLLPEEVWFKHEFGLERSKRVQNKWKSGAGADEIFNSIENKCPEVYNIMIQGLIKNFASDKAFDLYTEMKSKGMNVPLKVYNGMLSIVSFLRDRVNLKWQLLREIFNDMKKNNVDPDLTTFNSALFSITRMSKSPLAFDYMNQIINEMKEVNIEPNLSTWYNVLQISYGRPDAQNNILGEVMDKLEGQIFQLSNETDCNIFFITPE</sequence>
<dbReference type="PANTHER" id="PTHR16276:SF1">
    <property type="entry name" value="SMALL RIBOSOMAL SUBUNIT PROTEIN MS39"/>
    <property type="match status" value="1"/>
</dbReference>
<accession>A0A7I8W420</accession>
<dbReference type="InterPro" id="IPR033443">
    <property type="entry name" value="PROP1-like_PPR_dom"/>
</dbReference>
<comment type="similarity">
    <text evidence="2">Belongs to the mitochondrion-specific ribosomal protein mS39 family.</text>
</comment>
<dbReference type="Proteomes" id="UP000549394">
    <property type="component" value="Unassembled WGS sequence"/>
</dbReference>
<keyword evidence="15" id="KW-1185">Reference proteome</keyword>
<dbReference type="Gene3D" id="1.25.40.10">
    <property type="entry name" value="Tetratricopeptide repeat domain"/>
    <property type="match status" value="1"/>
</dbReference>
<evidence type="ECO:0000256" key="4">
    <source>
        <dbReference type="ARBA" id="ARBA00022737"/>
    </source>
</evidence>
<protein>
    <recommendedName>
        <fullName evidence="11">Small ribosomal subunit protein mS39</fullName>
    </recommendedName>
</protein>
<comment type="subcellular location">
    <subcellularLocation>
        <location evidence="1">Mitochondrion</location>
    </subcellularLocation>
</comment>
<dbReference type="GO" id="GO:0005840">
    <property type="term" value="C:ribosome"/>
    <property type="evidence" value="ECO:0007669"/>
    <property type="project" value="UniProtKB-KW"/>
</dbReference>
<dbReference type="PANTHER" id="PTHR16276">
    <property type="entry name" value="PENTATRICOPEPTIDE REPEAT DOMAIN-CONTAINING PROTEIN 3"/>
    <property type="match status" value="1"/>
</dbReference>
<feature type="domain" description="PROP1-like PPR" evidence="13">
    <location>
        <begin position="266"/>
        <end position="394"/>
    </location>
</feature>
<proteinExistence type="inferred from homology"/>
<keyword evidence="3" id="KW-0699">rRNA-binding</keyword>
<dbReference type="GO" id="GO:0043024">
    <property type="term" value="F:ribosomal small subunit binding"/>
    <property type="evidence" value="ECO:0007669"/>
    <property type="project" value="InterPro"/>
</dbReference>
<dbReference type="AlphaFoldDB" id="A0A7I8W420"/>
<keyword evidence="10" id="KW-0687">Ribonucleoprotein</keyword>
<evidence type="ECO:0000256" key="10">
    <source>
        <dbReference type="ARBA" id="ARBA00023274"/>
    </source>
</evidence>
<dbReference type="EMBL" id="CAJFCJ010000017">
    <property type="protein sequence ID" value="CAD5122417.1"/>
    <property type="molecule type" value="Genomic_DNA"/>
</dbReference>
<feature type="repeat" description="PPR" evidence="12">
    <location>
        <begin position="248"/>
        <end position="282"/>
    </location>
</feature>
<dbReference type="GO" id="GO:0032543">
    <property type="term" value="P:mitochondrial translation"/>
    <property type="evidence" value="ECO:0007669"/>
    <property type="project" value="InterPro"/>
</dbReference>
<dbReference type="PROSITE" id="PS51375">
    <property type="entry name" value="PPR"/>
    <property type="match status" value="1"/>
</dbReference>
<evidence type="ECO:0000256" key="9">
    <source>
        <dbReference type="ARBA" id="ARBA00023128"/>
    </source>
</evidence>
<dbReference type="OrthoDB" id="185373at2759"/>
<keyword evidence="6" id="KW-0694">RNA-binding</keyword>
<evidence type="ECO:0000256" key="12">
    <source>
        <dbReference type="PROSITE-ProRule" id="PRU00708"/>
    </source>
</evidence>
<dbReference type="GO" id="GO:0019843">
    <property type="term" value="F:rRNA binding"/>
    <property type="evidence" value="ECO:0007669"/>
    <property type="project" value="UniProtKB-KW"/>
</dbReference>
<evidence type="ECO:0000256" key="11">
    <source>
        <dbReference type="ARBA" id="ARBA00035134"/>
    </source>
</evidence>
<name>A0A7I8W420_9ANNE</name>
<dbReference type="NCBIfam" id="TIGR00756">
    <property type="entry name" value="PPR"/>
    <property type="match status" value="1"/>
</dbReference>
<organism evidence="14 15">
    <name type="scientific">Dimorphilus gyrociliatus</name>
    <dbReference type="NCBI Taxonomy" id="2664684"/>
    <lineage>
        <taxon>Eukaryota</taxon>
        <taxon>Metazoa</taxon>
        <taxon>Spiralia</taxon>
        <taxon>Lophotrochozoa</taxon>
        <taxon>Annelida</taxon>
        <taxon>Polychaeta</taxon>
        <taxon>Polychaeta incertae sedis</taxon>
        <taxon>Dinophilidae</taxon>
        <taxon>Dimorphilus</taxon>
    </lineage>
</organism>
<evidence type="ECO:0000256" key="1">
    <source>
        <dbReference type="ARBA" id="ARBA00004173"/>
    </source>
</evidence>